<evidence type="ECO:0000313" key="1">
    <source>
        <dbReference type="EMBL" id="KAI7999499.1"/>
    </source>
</evidence>
<organism evidence="1 2">
    <name type="scientific">Camellia lanceoleosa</name>
    <dbReference type="NCBI Taxonomy" id="1840588"/>
    <lineage>
        <taxon>Eukaryota</taxon>
        <taxon>Viridiplantae</taxon>
        <taxon>Streptophyta</taxon>
        <taxon>Embryophyta</taxon>
        <taxon>Tracheophyta</taxon>
        <taxon>Spermatophyta</taxon>
        <taxon>Magnoliopsida</taxon>
        <taxon>eudicotyledons</taxon>
        <taxon>Gunneridae</taxon>
        <taxon>Pentapetalae</taxon>
        <taxon>asterids</taxon>
        <taxon>Ericales</taxon>
        <taxon>Theaceae</taxon>
        <taxon>Camellia</taxon>
    </lineage>
</organism>
<evidence type="ECO:0000313" key="2">
    <source>
        <dbReference type="Proteomes" id="UP001060215"/>
    </source>
</evidence>
<accession>A0ACC0GFZ6</accession>
<dbReference type="EMBL" id="CM045765">
    <property type="protein sequence ID" value="KAI7999499.1"/>
    <property type="molecule type" value="Genomic_DNA"/>
</dbReference>
<name>A0ACC0GFZ6_9ERIC</name>
<comment type="caution">
    <text evidence="1">The sequence shown here is derived from an EMBL/GenBank/DDBJ whole genome shotgun (WGS) entry which is preliminary data.</text>
</comment>
<keyword evidence="2" id="KW-1185">Reference proteome</keyword>
<reference evidence="1 2" key="1">
    <citation type="journal article" date="2022" name="Plant J.">
        <title>Chromosome-level genome of Camellia lanceoleosa provides a valuable resource for understanding genome evolution and self-incompatibility.</title>
        <authorList>
            <person name="Gong W."/>
            <person name="Xiao S."/>
            <person name="Wang L."/>
            <person name="Liao Z."/>
            <person name="Chang Y."/>
            <person name="Mo W."/>
            <person name="Hu G."/>
            <person name="Li W."/>
            <person name="Zhao G."/>
            <person name="Zhu H."/>
            <person name="Hu X."/>
            <person name="Ji K."/>
            <person name="Xiang X."/>
            <person name="Song Q."/>
            <person name="Yuan D."/>
            <person name="Jin S."/>
            <person name="Zhang L."/>
        </authorList>
    </citation>
    <scope>NUCLEOTIDE SEQUENCE [LARGE SCALE GENOMIC DNA]</scope>
    <source>
        <strain evidence="1">SQ_2022a</strain>
    </source>
</reference>
<dbReference type="Proteomes" id="UP001060215">
    <property type="component" value="Chromosome 8"/>
</dbReference>
<gene>
    <name evidence="1" type="ORF">LOK49_LG09G00663</name>
</gene>
<proteinExistence type="predicted"/>
<protein>
    <submittedName>
        <fullName evidence="1">Uncharacterized protein</fullName>
    </submittedName>
</protein>
<sequence>MLLQFSSSVLAVKIMVYVLQLVGKNSVCKSGGIGFENLFPSGCICLFVSLIELIPQLLCRKFCKALPELKSA</sequence>